<organism evidence="3 5">
    <name type="scientific">Bordetella bronchialis</name>
    <dbReference type="NCBI Taxonomy" id="463025"/>
    <lineage>
        <taxon>Bacteria</taxon>
        <taxon>Pseudomonadati</taxon>
        <taxon>Pseudomonadota</taxon>
        <taxon>Betaproteobacteria</taxon>
        <taxon>Burkholderiales</taxon>
        <taxon>Alcaligenaceae</taxon>
        <taxon>Bordetella</taxon>
    </lineage>
</organism>
<evidence type="ECO:0000313" key="2">
    <source>
        <dbReference type="EMBL" id="ANN69527.1"/>
    </source>
</evidence>
<dbReference type="EMBL" id="CP016171">
    <property type="protein sequence ID" value="ANN74677.1"/>
    <property type="molecule type" value="Genomic_DNA"/>
</dbReference>
<evidence type="ECO:0000256" key="1">
    <source>
        <dbReference type="SAM" id="MobiDB-lite"/>
    </source>
</evidence>
<evidence type="ECO:0000313" key="5">
    <source>
        <dbReference type="Proteomes" id="UP000092213"/>
    </source>
</evidence>
<keyword evidence="4" id="KW-1185">Reference proteome</keyword>
<dbReference type="KEGG" id="bbro:BAU06_08995"/>
<protein>
    <submittedName>
        <fullName evidence="3">Uncharacterized protein</fullName>
    </submittedName>
</protein>
<feature type="region of interest" description="Disordered" evidence="1">
    <location>
        <begin position="1"/>
        <end position="68"/>
    </location>
</feature>
<evidence type="ECO:0000313" key="4">
    <source>
        <dbReference type="Proteomes" id="UP000091897"/>
    </source>
</evidence>
<dbReference type="AlphaFoldDB" id="A0A193G3V4"/>
<name>A0A193G3V4_9BORD</name>
<dbReference type="Proteomes" id="UP000091897">
    <property type="component" value="Chromosome"/>
</dbReference>
<dbReference type="Proteomes" id="UP000092213">
    <property type="component" value="Chromosome"/>
</dbReference>
<reference evidence="4 5" key="1">
    <citation type="submission" date="2016-06" db="EMBL/GenBank/DDBJ databases">
        <title>Complete genome sequences of Bordetella bronchialis and Bordetella flabilis.</title>
        <authorList>
            <person name="LiPuma J.J."/>
            <person name="Spilker T."/>
        </authorList>
    </citation>
    <scope>NUCLEOTIDE SEQUENCE [LARGE SCALE GENOMIC DNA]</scope>
    <source>
        <strain evidence="3 5">AU17976</strain>
        <strain evidence="2 4">AU3182</strain>
    </source>
</reference>
<dbReference type="EMBL" id="CP016170">
    <property type="protein sequence ID" value="ANN69527.1"/>
    <property type="molecule type" value="Genomic_DNA"/>
</dbReference>
<sequence length="68" mass="7428">MEAGTQGRVFPPDSPVDVPNLPRPPQEGTPDEARDASQPQAETRGDGSWADNTKPAPYKKHVRDSNIF</sequence>
<gene>
    <name evidence="2" type="ORF">BAU06_08995</name>
    <name evidence="3" type="ORF">BAU08_09215</name>
</gene>
<evidence type="ECO:0000313" key="3">
    <source>
        <dbReference type="EMBL" id="ANN74677.1"/>
    </source>
</evidence>
<accession>A0A193G3V4</accession>
<proteinExistence type="predicted"/>